<gene>
    <name evidence="1" type="ORF">K458DRAFT_400993</name>
</gene>
<accession>A0A6G1JF80</accession>
<evidence type="ECO:0000313" key="1">
    <source>
        <dbReference type="EMBL" id="KAF2688880.1"/>
    </source>
</evidence>
<keyword evidence="2" id="KW-1185">Reference proteome</keyword>
<organism evidence="1 2">
    <name type="scientific">Lentithecium fluviatile CBS 122367</name>
    <dbReference type="NCBI Taxonomy" id="1168545"/>
    <lineage>
        <taxon>Eukaryota</taxon>
        <taxon>Fungi</taxon>
        <taxon>Dikarya</taxon>
        <taxon>Ascomycota</taxon>
        <taxon>Pezizomycotina</taxon>
        <taxon>Dothideomycetes</taxon>
        <taxon>Pleosporomycetidae</taxon>
        <taxon>Pleosporales</taxon>
        <taxon>Massarineae</taxon>
        <taxon>Lentitheciaceae</taxon>
        <taxon>Lentithecium</taxon>
    </lineage>
</organism>
<dbReference type="SUPFAM" id="SSF51735">
    <property type="entry name" value="NAD(P)-binding Rossmann-fold domains"/>
    <property type="match status" value="1"/>
</dbReference>
<name>A0A6G1JF80_9PLEO</name>
<dbReference type="Proteomes" id="UP000799291">
    <property type="component" value="Unassembled WGS sequence"/>
</dbReference>
<dbReference type="InterPro" id="IPR051783">
    <property type="entry name" value="NAD(P)-dependent_oxidoreduct"/>
</dbReference>
<evidence type="ECO:0000313" key="2">
    <source>
        <dbReference type="Proteomes" id="UP000799291"/>
    </source>
</evidence>
<dbReference type="GO" id="GO:0005737">
    <property type="term" value="C:cytoplasm"/>
    <property type="evidence" value="ECO:0007669"/>
    <property type="project" value="TreeGrafter"/>
</dbReference>
<dbReference type="Gene3D" id="3.40.50.720">
    <property type="entry name" value="NAD(P)-binding Rossmann-like Domain"/>
    <property type="match status" value="1"/>
</dbReference>
<dbReference type="EMBL" id="MU005573">
    <property type="protein sequence ID" value="KAF2688880.1"/>
    <property type="molecule type" value="Genomic_DNA"/>
</dbReference>
<dbReference type="OrthoDB" id="10262413at2759"/>
<reference evidence="1" key="1">
    <citation type="journal article" date="2020" name="Stud. Mycol.">
        <title>101 Dothideomycetes genomes: a test case for predicting lifestyles and emergence of pathogens.</title>
        <authorList>
            <person name="Haridas S."/>
            <person name="Albert R."/>
            <person name="Binder M."/>
            <person name="Bloem J."/>
            <person name="Labutti K."/>
            <person name="Salamov A."/>
            <person name="Andreopoulos B."/>
            <person name="Baker S."/>
            <person name="Barry K."/>
            <person name="Bills G."/>
            <person name="Bluhm B."/>
            <person name="Cannon C."/>
            <person name="Castanera R."/>
            <person name="Culley D."/>
            <person name="Daum C."/>
            <person name="Ezra D."/>
            <person name="Gonzalez J."/>
            <person name="Henrissat B."/>
            <person name="Kuo A."/>
            <person name="Liang C."/>
            <person name="Lipzen A."/>
            <person name="Lutzoni F."/>
            <person name="Magnuson J."/>
            <person name="Mondo S."/>
            <person name="Nolan M."/>
            <person name="Ohm R."/>
            <person name="Pangilinan J."/>
            <person name="Park H.-J."/>
            <person name="Ramirez L."/>
            <person name="Alfaro M."/>
            <person name="Sun H."/>
            <person name="Tritt A."/>
            <person name="Yoshinaga Y."/>
            <person name="Zwiers L.-H."/>
            <person name="Turgeon B."/>
            <person name="Goodwin S."/>
            <person name="Spatafora J."/>
            <person name="Crous P."/>
            <person name="Grigoriev I."/>
        </authorList>
    </citation>
    <scope>NUCLEOTIDE SEQUENCE</scope>
    <source>
        <strain evidence="1">CBS 122367</strain>
    </source>
</reference>
<dbReference type="PANTHER" id="PTHR48079:SF6">
    <property type="entry name" value="NAD(P)-BINDING DOMAIN-CONTAINING PROTEIN-RELATED"/>
    <property type="match status" value="1"/>
</dbReference>
<dbReference type="PANTHER" id="PTHR48079">
    <property type="entry name" value="PROTEIN YEEZ"/>
    <property type="match status" value="1"/>
</dbReference>
<dbReference type="InterPro" id="IPR036291">
    <property type="entry name" value="NAD(P)-bd_dom_sf"/>
</dbReference>
<sequence length="351" mass="38132">MTHNILITGGSGYLGGSLLSLLSSANLPPYSRLYALVRTDAQAEAVRQYAAEPLTLTLSDPSSISAAIIAKKISVIFHLFDARDTTSTVPFIEALSHVKKQTGQDVHFLFTTGAKLFSEHAGAPTDRAIADTDPEWYEIQKQQEKDAPHEVLQPGVVANNLVIDTAEAHGVRSYIFAPCIVYGRGLGFGNVISIQTVAVVRAAKALRRVYKVDAGKPTWPVCHIEDNTSLYIEILRAILEGRDIGHGKEGYYLASPGSVAWDDIYATIGKAMKKRGAVDDESVGEADVEILQKMGEALGCPKELVGVMVGGLCTFEAKRGKEIGWKPKYKPEHILDAAEEEVDLILENLKE</sequence>
<dbReference type="AlphaFoldDB" id="A0A6G1JF80"/>
<protein>
    <submittedName>
        <fullName evidence="1">NAD(P)-binding protein</fullName>
    </submittedName>
</protein>
<proteinExistence type="predicted"/>
<dbReference type="GO" id="GO:0004029">
    <property type="term" value="F:aldehyde dehydrogenase (NAD+) activity"/>
    <property type="evidence" value="ECO:0007669"/>
    <property type="project" value="TreeGrafter"/>
</dbReference>